<dbReference type="EMBL" id="FJ266020">
    <property type="protein sequence ID" value="ACM17542.1"/>
    <property type="molecule type" value="Genomic_DNA"/>
</dbReference>
<dbReference type="SUPFAM" id="SSF81383">
    <property type="entry name" value="F-box domain"/>
    <property type="match status" value="1"/>
</dbReference>
<gene>
    <name evidence="3" type="ORF">OA_CBa062H21-1</name>
</gene>
<protein>
    <submittedName>
        <fullName evidence="3">F-box family protein</fullName>
    </submittedName>
</protein>
<dbReference type="Pfam" id="PF00646">
    <property type="entry name" value="F-box"/>
    <property type="match status" value="1"/>
</dbReference>
<feature type="transmembrane region" description="Helical" evidence="1">
    <location>
        <begin position="169"/>
        <end position="192"/>
    </location>
</feature>
<dbReference type="InterPro" id="IPR001810">
    <property type="entry name" value="F-box_dom"/>
</dbReference>
<accession>B9V0G7</accession>
<evidence type="ECO:0000313" key="3">
    <source>
        <dbReference type="EMBL" id="ACM17542.1"/>
    </source>
</evidence>
<dbReference type="CDD" id="cd22160">
    <property type="entry name" value="F-box_AtFBL13-like"/>
    <property type="match status" value="1"/>
</dbReference>
<keyword evidence="1" id="KW-1133">Transmembrane helix</keyword>
<dbReference type="PANTHER" id="PTHR34223">
    <property type="entry name" value="OS11G0201299 PROTEIN"/>
    <property type="match status" value="1"/>
</dbReference>
<keyword evidence="1" id="KW-0812">Transmembrane</keyword>
<dbReference type="PANTHER" id="PTHR34223:SF88">
    <property type="entry name" value="OS11G0200950 PROTEIN"/>
    <property type="match status" value="1"/>
</dbReference>
<evidence type="ECO:0000256" key="1">
    <source>
        <dbReference type="SAM" id="Phobius"/>
    </source>
</evidence>
<organism evidence="3">
    <name type="scientific">Oryza australiensis</name>
    <dbReference type="NCBI Taxonomy" id="4532"/>
    <lineage>
        <taxon>Eukaryota</taxon>
        <taxon>Viridiplantae</taxon>
        <taxon>Streptophyta</taxon>
        <taxon>Embryophyta</taxon>
        <taxon>Tracheophyta</taxon>
        <taxon>Spermatophyta</taxon>
        <taxon>Magnoliopsida</taxon>
        <taxon>Liliopsida</taxon>
        <taxon>Poales</taxon>
        <taxon>Poaceae</taxon>
        <taxon>BOP clade</taxon>
        <taxon>Oryzoideae</taxon>
        <taxon>Oryzeae</taxon>
        <taxon>Oryzinae</taxon>
        <taxon>Oryza</taxon>
    </lineage>
</organism>
<name>B9V0G7_9ORYZ</name>
<keyword evidence="1" id="KW-0472">Membrane</keyword>
<dbReference type="InterPro" id="IPR053781">
    <property type="entry name" value="F-box_AtFBL13-like"/>
</dbReference>
<dbReference type="Gene3D" id="1.20.1280.50">
    <property type="match status" value="1"/>
</dbReference>
<dbReference type="SMART" id="SM00256">
    <property type="entry name" value="FBOX"/>
    <property type="match status" value="1"/>
</dbReference>
<proteinExistence type="predicted"/>
<dbReference type="InterPro" id="IPR053197">
    <property type="entry name" value="F-box_SCFL_complex_component"/>
</dbReference>
<reference evidence="3" key="1">
    <citation type="journal article" date="2008" name="Plant Cell">
        <title>Dynamic evolution of oryza genomes is revealed by comparative genomic analysis of a genus-wide vertical data set.</title>
        <authorList>
            <person name="Ammiraju J.S."/>
            <person name="Lu F."/>
            <person name="Sanyal A."/>
            <person name="Yu Y."/>
            <person name="Song X."/>
            <person name="Jiang N."/>
            <person name="Pontaroli A.C."/>
            <person name="Rambo T."/>
            <person name="Currie J."/>
            <person name="Collura K."/>
            <person name="Talag J."/>
            <person name="Fan C."/>
            <person name="Goicoechea J.L."/>
            <person name="Zuccolo A."/>
            <person name="Chen J."/>
            <person name="Bennetzen J.L."/>
            <person name="Chen M."/>
            <person name="Jackson S."/>
            <person name="Wing R.A."/>
        </authorList>
    </citation>
    <scope>NUCLEOTIDE SEQUENCE</scope>
</reference>
<sequence length="308" mass="35744">MPPKPKGLTSKKMAEASEEGGIDVLPDALLQHILSFLSADEAVKTCVLSRRWRHLWKSTPILRIVKTEDRWDWESFQDFNRFVNTLLVHRGRSRISKFELEFSSLGGYEFDLDSTIFPHFMIWIMYALICQVQVLKIHNFMFTLIEMDGSMPLVSQHLMKIELSGRSRIVMTTVVILTLATVQTVMVVVHIFRSDLRWCPFFSKLKSLLLNEWCVANNFWALACVLKHSPVLENFTLQISKDTKSMIETEENYNVLLKPAITSKHLKVVKVHCTEVDEGVYKIVKFLTTLNIEVVIKRMDRSTKRLHE</sequence>
<feature type="domain" description="F-box" evidence="2">
    <location>
        <begin position="19"/>
        <end position="65"/>
    </location>
</feature>
<dbReference type="PROSITE" id="PS50181">
    <property type="entry name" value="FBOX"/>
    <property type="match status" value="1"/>
</dbReference>
<evidence type="ECO:0000259" key="2">
    <source>
        <dbReference type="PROSITE" id="PS50181"/>
    </source>
</evidence>
<dbReference type="AlphaFoldDB" id="B9V0G7"/>
<dbReference type="InterPro" id="IPR036047">
    <property type="entry name" value="F-box-like_dom_sf"/>
</dbReference>
<reference evidence="3" key="2">
    <citation type="submission" date="2008-09" db="EMBL/GenBank/DDBJ databases">
        <authorList>
            <person name="Ammiraju J.S.S."/>
            <person name="Lu F."/>
            <person name="Sanyal A."/>
            <person name="Song X."/>
            <person name="Jiang N."/>
            <person name="Pontaroli A.C."/>
            <person name="Rambo T."/>
            <person name="Currie J."/>
            <person name="Kollura K."/>
            <person name="Talag J."/>
            <person name="Fan C."/>
            <person name="Goicoechea J.L."/>
            <person name="Zuccolo A."/>
            <person name="Bennetzen J.L."/>
            <person name="Chen M."/>
            <person name="Jackson S."/>
            <person name="Wing R.A."/>
        </authorList>
    </citation>
    <scope>NUCLEOTIDE SEQUENCE</scope>
</reference>